<dbReference type="AlphaFoldDB" id="A0A9E8CTS5"/>
<organism evidence="2">
    <name type="scientific">Bosea sp. NBC_00436</name>
    <dbReference type="NCBI Taxonomy" id="2969620"/>
    <lineage>
        <taxon>Bacteria</taxon>
        <taxon>Pseudomonadati</taxon>
        <taxon>Pseudomonadota</taxon>
        <taxon>Alphaproteobacteria</taxon>
        <taxon>Hyphomicrobiales</taxon>
        <taxon>Boseaceae</taxon>
        <taxon>Bosea</taxon>
    </lineage>
</organism>
<keyword evidence="1" id="KW-0472">Membrane</keyword>
<feature type="transmembrane region" description="Helical" evidence="1">
    <location>
        <begin position="44"/>
        <end position="62"/>
    </location>
</feature>
<evidence type="ECO:0000256" key="1">
    <source>
        <dbReference type="SAM" id="Phobius"/>
    </source>
</evidence>
<reference evidence="2" key="1">
    <citation type="submission" date="2022-08" db="EMBL/GenBank/DDBJ databases">
        <title>Complete Genome Sequences of 2 Bosea sp. soil isolates.</title>
        <authorList>
            <person name="Alvarez Arevalo M."/>
            <person name="Sterndorff E.B."/>
            <person name="Faurdal D."/>
            <person name="Joergensen T.S."/>
            <person name="Weber T."/>
        </authorList>
    </citation>
    <scope>NUCLEOTIDE SEQUENCE</scope>
    <source>
        <strain evidence="2">NBC_00436</strain>
    </source>
</reference>
<keyword evidence="1" id="KW-0812">Transmembrane</keyword>
<sequence>MIRVNLYEQLNGRARAVPRWQAWLAMAASLIVGVTLFLLAASLALILIPVVLVVGAIAVWRLKAKLKAAGIDPANPFANQPRQPDRVEVIDAEYRIIEPDEPRR</sequence>
<dbReference type="EMBL" id="CP102774">
    <property type="protein sequence ID" value="UZF89428.1"/>
    <property type="molecule type" value="Genomic_DNA"/>
</dbReference>
<name>A0A9E8CTS5_9HYPH</name>
<gene>
    <name evidence="2" type="ORF">NWE54_11865</name>
</gene>
<feature type="transmembrane region" description="Helical" evidence="1">
    <location>
        <begin position="20"/>
        <end position="38"/>
    </location>
</feature>
<protein>
    <submittedName>
        <fullName evidence="2">Uncharacterized protein</fullName>
    </submittedName>
</protein>
<proteinExistence type="predicted"/>
<evidence type="ECO:0000313" key="2">
    <source>
        <dbReference type="EMBL" id="UZF89428.1"/>
    </source>
</evidence>
<accession>A0A9E8CTS5</accession>
<keyword evidence="1" id="KW-1133">Transmembrane helix</keyword>